<reference evidence="2 3" key="1">
    <citation type="journal article" date="2012" name="Appl. Environ. Microbiol.">
        <title>Genome Sequence of Thermotolerant Bacillus methanolicus: Features and Regulation Related to Methylotrophy and Production of L-Lysine and L-Glutamate from Methanol.</title>
        <authorList>
            <person name="Heggeset T.M."/>
            <person name="Krog A."/>
            <person name="Balzer S."/>
            <person name="Wentzel A."/>
            <person name="Ellingsen T.E."/>
            <person name="Brautaset T."/>
        </authorList>
    </citation>
    <scope>NUCLEOTIDE SEQUENCE [LARGE SCALE GENOMIC DNA]</scope>
    <source>
        <strain evidence="2 3">PB1</strain>
    </source>
</reference>
<feature type="compositionally biased region" description="Basic residues" evidence="1">
    <location>
        <begin position="22"/>
        <end position="31"/>
    </location>
</feature>
<gene>
    <name evidence="2" type="ORF">PB1_04425</name>
</gene>
<evidence type="ECO:0000256" key="1">
    <source>
        <dbReference type="SAM" id="MobiDB-lite"/>
    </source>
</evidence>
<evidence type="ECO:0000313" key="3">
    <source>
        <dbReference type="Proteomes" id="UP000010523"/>
    </source>
</evidence>
<comment type="caution">
    <text evidence="2">The sequence shown here is derived from an EMBL/GenBank/DDBJ whole genome shotgun (WGS) entry which is preliminary data.</text>
</comment>
<sequence length="31" mass="3464">MEKHGVSVGFEATDNSNVKEAFKRKSHQKSS</sequence>
<dbReference type="EMBL" id="AFEU01000001">
    <property type="protein sequence ID" value="EIJ82153.1"/>
    <property type="molecule type" value="Genomic_DNA"/>
</dbReference>
<dbReference type="AlphaFoldDB" id="I3E6N2"/>
<feature type="region of interest" description="Disordered" evidence="1">
    <location>
        <begin position="1"/>
        <end position="31"/>
    </location>
</feature>
<accession>I3E6N2</accession>
<protein>
    <submittedName>
        <fullName evidence="2">Uncharacterized protein</fullName>
    </submittedName>
</protein>
<dbReference type="PATRIC" id="fig|997296.3.peg.962"/>
<evidence type="ECO:0000313" key="2">
    <source>
        <dbReference type="EMBL" id="EIJ82153.1"/>
    </source>
</evidence>
<proteinExistence type="predicted"/>
<dbReference type="Proteomes" id="UP000010523">
    <property type="component" value="Unassembled WGS sequence"/>
</dbReference>
<name>I3E6N2_BACMT</name>
<organism evidence="2 3">
    <name type="scientific">Bacillus methanolicus PB1</name>
    <dbReference type="NCBI Taxonomy" id="997296"/>
    <lineage>
        <taxon>Bacteria</taxon>
        <taxon>Bacillati</taxon>
        <taxon>Bacillota</taxon>
        <taxon>Bacilli</taxon>
        <taxon>Bacillales</taxon>
        <taxon>Bacillaceae</taxon>
        <taxon>Bacillus</taxon>
    </lineage>
</organism>
<keyword evidence="3" id="KW-1185">Reference proteome</keyword>
<dbReference type="STRING" id="997296.PB1_04425"/>